<dbReference type="EMBL" id="RDSR01000004">
    <property type="protein sequence ID" value="RNE66604.1"/>
    <property type="molecule type" value="Genomic_DNA"/>
</dbReference>
<accession>A0A3M8LPG1</accession>
<dbReference type="PANTHER" id="PTHR38479:SF2">
    <property type="entry name" value="WINGED HELIX DNA-BINDING DOMAIN-CONTAINING PROTEIN"/>
    <property type="match status" value="1"/>
</dbReference>
<sequence>MLAVQAQDFRAAFWALGVRSPASTAADVSAAIDNGSIVRSWPMRGTLHFVPPAELGWMLALTTPRLLAKQRTRRAQLGIDEHDVERAREVAVGALEGGHELTRAGFLRTLEENGIDTAGQRGYHLIWHLAQTGTLCWGRTEGTAQVLVLLDEWVREPRMLERDEALGEFLVRYLRGHGPATLKDFAWWSQLTMIDAKTALAVAGDRLGELRLGDVTLYYESDTNANTNANTDANTDANTHANTHAAFSSPPPPRDAVLALPAFDEYLLGYQNRDHVIDAELFERVVPGKNGMFLPIMVAGGRIAGTWRTTRAARSLGVRPEPFAALSQRRLAGFERSIRRYSHFLGTTISVTPAAVNGGDASL</sequence>
<name>A0A3M8LPG1_9MICO</name>
<organism evidence="1 2">
    <name type="scientific">Cryobacterium tepidiphilum</name>
    <dbReference type="NCBI Taxonomy" id="2486026"/>
    <lineage>
        <taxon>Bacteria</taxon>
        <taxon>Bacillati</taxon>
        <taxon>Actinomycetota</taxon>
        <taxon>Actinomycetes</taxon>
        <taxon>Micrococcales</taxon>
        <taxon>Microbacteriaceae</taxon>
        <taxon>Cryobacterium</taxon>
    </lineage>
</organism>
<dbReference type="GO" id="GO:0003677">
    <property type="term" value="F:DNA binding"/>
    <property type="evidence" value="ECO:0007669"/>
    <property type="project" value="UniProtKB-KW"/>
</dbReference>
<protein>
    <submittedName>
        <fullName evidence="1">Winged helix DNA-binding domain-containing protein</fullName>
    </submittedName>
</protein>
<keyword evidence="1" id="KW-0238">DNA-binding</keyword>
<dbReference type="AlphaFoldDB" id="A0A3M8LPG1"/>
<proteinExistence type="predicted"/>
<evidence type="ECO:0000313" key="2">
    <source>
        <dbReference type="Proteomes" id="UP000279859"/>
    </source>
</evidence>
<keyword evidence="2" id="KW-1185">Reference proteome</keyword>
<dbReference type="InterPro" id="IPR009351">
    <property type="entry name" value="AlkZ-like"/>
</dbReference>
<dbReference type="PANTHER" id="PTHR38479">
    <property type="entry name" value="LMO0824 PROTEIN"/>
    <property type="match status" value="1"/>
</dbReference>
<dbReference type="Pfam" id="PF06224">
    <property type="entry name" value="AlkZ-like"/>
    <property type="match status" value="1"/>
</dbReference>
<dbReference type="Proteomes" id="UP000279859">
    <property type="component" value="Unassembled WGS sequence"/>
</dbReference>
<comment type="caution">
    <text evidence="1">The sequence shown here is derived from an EMBL/GenBank/DDBJ whole genome shotgun (WGS) entry which is preliminary data.</text>
</comment>
<reference evidence="1 2" key="1">
    <citation type="submission" date="2018-11" db="EMBL/GenBank/DDBJ databases">
        <title>Cryobacterium sp. nov., isolated from rhizosphere soil of lettuce.</title>
        <authorList>
            <person name="Wang Y."/>
        </authorList>
    </citation>
    <scope>NUCLEOTIDE SEQUENCE [LARGE SCALE GENOMIC DNA]</scope>
    <source>
        <strain evidence="1 2">NEAU-85</strain>
    </source>
</reference>
<evidence type="ECO:0000313" key="1">
    <source>
        <dbReference type="EMBL" id="RNE66604.1"/>
    </source>
</evidence>
<gene>
    <name evidence="1" type="ORF">EEJ31_04220</name>
</gene>